<evidence type="ECO:0000256" key="2">
    <source>
        <dbReference type="ARBA" id="ARBA00022771"/>
    </source>
</evidence>
<evidence type="ECO:0000256" key="4">
    <source>
        <dbReference type="PROSITE-ProRule" id="PRU00042"/>
    </source>
</evidence>
<dbReference type="PANTHER" id="PTHR23235">
    <property type="entry name" value="KRUEPPEL-LIKE TRANSCRIPTION FACTOR"/>
    <property type="match status" value="1"/>
</dbReference>
<dbReference type="InterPro" id="IPR013087">
    <property type="entry name" value="Znf_C2H2_type"/>
</dbReference>
<feature type="region of interest" description="Disordered" evidence="5">
    <location>
        <begin position="148"/>
        <end position="262"/>
    </location>
</feature>
<feature type="compositionally biased region" description="Polar residues" evidence="5">
    <location>
        <begin position="729"/>
        <end position="744"/>
    </location>
</feature>
<dbReference type="InterPro" id="IPR036236">
    <property type="entry name" value="Znf_C2H2_sf"/>
</dbReference>
<sequence>MPATKQESSSPPADDQMVSAASTTASSTTGSGKRYRPAPAKTFQCRGYGECRMVFSRSEHLARHIRKHTGERPFTCHCGKQFSRLDNLRQHAQTVHAEKQDQNERMMRELTSLHATMAAASKATGTRGGRRAANNAANAGISVMSVKEEPALRPGTSTGYEGKLPKPSFAVSSSGSGDVEMVDDRSPTSSAAPHGSGNHSFRTNSSSSSSQSFRDSIHKSSASSQSFRSSATPTSARTPPLHSKSQTNPSAATTPSPGAYSHSSYNNQSFLASASSAAQSQLQSGYSSQFRFNVPDDYDRPLSSSGAGWRERERDREFFQQRRPTEGAASRPTTSSGGAGVALPPLSAVIPTNIPPPPLSAGATRPTSSSGHLAGLGPTFPPPPGSSSGLSLGTARPDSSSGIFRFSFSSSGGSGAPPGSSSGYPAAPPSSSGLSGYGGSSHGYAYGGTYGGSGYRPGTAPGVGRYADLDAFGDSPFSFNAPVGGGAVTESSRYGSSYGYGPAPGTSGGTNPRKRGFAALESNERERETERPRTSGVGADYGSESRPQSRRLSVMELCEPEREEPPLSAGGSVPSSSILFTGIGGSSPGQPTGGASRPGTSSGTGFIVRGAAGLAIADRNESKRRSWYDSEDRGSEHLFGGATKAAARATEKGDREDSSSAAVGSGWSPCESLCNSILIIYCQDRLGYYPPPTREVPLHTLHHQHQVHPQAAVHAQAHQRPPPHPRPPSTHNSPIHHQFQPTRDQTVEGMSMDLDLGLLQGIAGPFPLGERAPQPIHPTHSHPHQPILHDPQHQRQQMGLVSPFQATLPPRHSPLDPQYHHSMSIPTGPMGPPLQPHRFPQSGHAQQLGVQGGGMLPIHQQQPSQQQQRFIGDVLSNSPGVGGTNVFGGMGGYMSGSVPQYNMSGMNEMRRMNMDIAVPSLPNFGMNDGMNLDHPTVIKFEGMDGTS</sequence>
<keyword evidence="2 4" id="KW-0863">Zinc-finger</keyword>
<feature type="compositionally biased region" description="Basic and acidic residues" evidence="5">
    <location>
        <begin position="309"/>
        <end position="325"/>
    </location>
</feature>
<evidence type="ECO:0000313" key="7">
    <source>
        <dbReference type="EMBL" id="KAK7454450.1"/>
    </source>
</evidence>
<evidence type="ECO:0000256" key="3">
    <source>
        <dbReference type="ARBA" id="ARBA00022833"/>
    </source>
</evidence>
<protein>
    <submittedName>
        <fullName evidence="7">Up in starvation</fullName>
    </submittedName>
</protein>
<feature type="compositionally biased region" description="Basic and acidic residues" evidence="5">
    <location>
        <begin position="649"/>
        <end position="658"/>
    </location>
</feature>
<dbReference type="Pfam" id="PF00096">
    <property type="entry name" value="zf-C2H2"/>
    <property type="match status" value="1"/>
</dbReference>
<keyword evidence="1" id="KW-0479">Metal-binding</keyword>
<dbReference type="SUPFAM" id="SSF57667">
    <property type="entry name" value="beta-beta-alpha zinc fingers"/>
    <property type="match status" value="1"/>
</dbReference>
<feature type="compositionally biased region" description="Low complexity" evidence="5">
    <location>
        <begin position="19"/>
        <end position="32"/>
    </location>
</feature>
<proteinExistence type="predicted"/>
<feature type="compositionally biased region" description="Low complexity" evidence="5">
    <location>
        <begin position="386"/>
        <end position="434"/>
    </location>
</feature>
<organism evidence="7 8">
    <name type="scientific">Marasmiellus scandens</name>
    <dbReference type="NCBI Taxonomy" id="2682957"/>
    <lineage>
        <taxon>Eukaryota</taxon>
        <taxon>Fungi</taxon>
        <taxon>Dikarya</taxon>
        <taxon>Basidiomycota</taxon>
        <taxon>Agaricomycotina</taxon>
        <taxon>Agaricomycetes</taxon>
        <taxon>Agaricomycetidae</taxon>
        <taxon>Agaricales</taxon>
        <taxon>Marasmiineae</taxon>
        <taxon>Omphalotaceae</taxon>
        <taxon>Marasmiellus</taxon>
    </lineage>
</organism>
<comment type="caution">
    <text evidence="7">The sequence shown here is derived from an EMBL/GenBank/DDBJ whole genome shotgun (WGS) entry which is preliminary data.</text>
</comment>
<feature type="region of interest" description="Disordered" evidence="5">
    <location>
        <begin position="520"/>
        <end position="606"/>
    </location>
</feature>
<accession>A0ABR1JEE9</accession>
<feature type="domain" description="C2H2-type" evidence="6">
    <location>
        <begin position="43"/>
        <end position="73"/>
    </location>
</feature>
<evidence type="ECO:0000259" key="6">
    <source>
        <dbReference type="PROSITE" id="PS50157"/>
    </source>
</evidence>
<feature type="region of interest" description="Disordered" evidence="5">
    <location>
        <begin position="702"/>
        <end position="744"/>
    </location>
</feature>
<feature type="region of interest" description="Disordered" evidence="5">
    <location>
        <begin position="290"/>
        <end position="436"/>
    </location>
</feature>
<dbReference type="PROSITE" id="PS50157">
    <property type="entry name" value="ZINC_FINGER_C2H2_2"/>
    <property type="match status" value="2"/>
</dbReference>
<dbReference type="Gene3D" id="3.30.160.60">
    <property type="entry name" value="Classic Zinc Finger"/>
    <property type="match status" value="2"/>
</dbReference>
<feature type="compositionally biased region" description="Polar residues" evidence="5">
    <location>
        <begin position="1"/>
        <end position="11"/>
    </location>
</feature>
<evidence type="ECO:0000256" key="1">
    <source>
        <dbReference type="ARBA" id="ARBA00022723"/>
    </source>
</evidence>
<dbReference type="EMBL" id="JBANRG010000024">
    <property type="protein sequence ID" value="KAK7454450.1"/>
    <property type="molecule type" value="Genomic_DNA"/>
</dbReference>
<dbReference type="SMART" id="SM00355">
    <property type="entry name" value="ZnF_C2H2"/>
    <property type="match status" value="2"/>
</dbReference>
<feature type="compositionally biased region" description="Low complexity" evidence="5">
    <location>
        <begin position="707"/>
        <end position="719"/>
    </location>
</feature>
<evidence type="ECO:0000256" key="5">
    <source>
        <dbReference type="SAM" id="MobiDB-lite"/>
    </source>
</evidence>
<feature type="region of interest" description="Disordered" evidence="5">
    <location>
        <begin position="1"/>
        <end position="39"/>
    </location>
</feature>
<evidence type="ECO:0000313" key="8">
    <source>
        <dbReference type="Proteomes" id="UP001498398"/>
    </source>
</evidence>
<dbReference type="Proteomes" id="UP001498398">
    <property type="component" value="Unassembled WGS sequence"/>
</dbReference>
<feature type="compositionally biased region" description="Low complexity" evidence="5">
    <location>
        <begin position="196"/>
        <end position="235"/>
    </location>
</feature>
<feature type="compositionally biased region" description="Basic and acidic residues" evidence="5">
    <location>
        <begin position="620"/>
        <end position="636"/>
    </location>
</feature>
<keyword evidence="8" id="KW-1185">Reference proteome</keyword>
<feature type="domain" description="C2H2-type" evidence="6">
    <location>
        <begin position="74"/>
        <end position="101"/>
    </location>
</feature>
<gene>
    <name evidence="7" type="primary">USV1_2</name>
    <name evidence="7" type="ORF">VKT23_011206</name>
</gene>
<reference evidence="7 8" key="1">
    <citation type="submission" date="2024-01" db="EMBL/GenBank/DDBJ databases">
        <title>A draft genome for the cacao thread blight pathogen Marasmiellus scandens.</title>
        <authorList>
            <person name="Baruah I.K."/>
            <person name="Leung J."/>
            <person name="Bukari Y."/>
            <person name="Amoako-Attah I."/>
            <person name="Meinhardt L.W."/>
            <person name="Bailey B.A."/>
            <person name="Cohen S.P."/>
        </authorList>
    </citation>
    <scope>NUCLEOTIDE SEQUENCE [LARGE SCALE GENOMIC DNA]</scope>
    <source>
        <strain evidence="7 8">GH-19</strain>
    </source>
</reference>
<feature type="compositionally biased region" description="Basic and acidic residues" evidence="5">
    <location>
        <begin position="522"/>
        <end position="533"/>
    </location>
</feature>
<dbReference type="PANTHER" id="PTHR23235:SF120">
    <property type="entry name" value="KRUPPEL-LIKE FACTOR 15"/>
    <property type="match status" value="1"/>
</dbReference>
<feature type="compositionally biased region" description="Polar residues" evidence="5">
    <location>
        <begin position="243"/>
        <end position="262"/>
    </location>
</feature>
<keyword evidence="3" id="KW-0862">Zinc</keyword>
<feature type="region of interest" description="Disordered" evidence="5">
    <location>
        <begin position="620"/>
        <end position="667"/>
    </location>
</feature>
<name>A0ABR1JEE9_9AGAR</name>